<dbReference type="SMART" id="SM00086">
    <property type="entry name" value="PAC"/>
    <property type="match status" value="2"/>
</dbReference>
<dbReference type="InterPro" id="IPR036890">
    <property type="entry name" value="HATPase_C_sf"/>
</dbReference>
<feature type="domain" description="PAS" evidence="5">
    <location>
        <begin position="157"/>
        <end position="201"/>
    </location>
</feature>
<feature type="domain" description="PAS" evidence="5">
    <location>
        <begin position="54"/>
        <end position="108"/>
    </location>
</feature>
<keyword evidence="8" id="KW-1185">Reference proteome</keyword>
<dbReference type="GO" id="GO:0016020">
    <property type="term" value="C:membrane"/>
    <property type="evidence" value="ECO:0007669"/>
    <property type="project" value="InterPro"/>
</dbReference>
<sequence length="483" mass="52720">MWGLEEDEKGPSLMTSPGAERYLSATLLNKSAQERLCDVDAMLDAIGDYAIAQLDVDGNVVRWCPGAHALTGYSAADILDRPMSTFYLEEDRRAGMPERELSAARESGRLEFEGWRLRKDGRRFRAGVLLGSIHAETGEVTGFTQIFRDLTAEHQRAETMFHGLLESAPDAMVIVASDGRIMLANARTDQMFGYSREELIGCTVEVLIPPQFRGDHERHRADFFAELVPRQMGVGLQLWGQRRDGSEFPIEVSLSPLRTDQGVLVSAAIRDVTEQLALRSQLADARAETEVFAERERIAGDLQDHALQRVFAVGLALEGTIPRARSPEVQQRLSAAVDDLHGVVQDFRNAIFGLRVGPSDTPGLRQRLDDVINELSQDLATTVQYKGPLSVVEPALAEHAEAVLKEAIGNAVKHSGASRLIVAIDVADDLRIDVADNGRGIPDHVVGTGLSGLRKRAEAAGGTLSVRADPGGGTRLRWTVPLP</sequence>
<dbReference type="PANTHER" id="PTHR24421">
    <property type="entry name" value="NITRATE/NITRITE SENSOR PROTEIN NARX-RELATED"/>
    <property type="match status" value="1"/>
</dbReference>
<evidence type="ECO:0000259" key="5">
    <source>
        <dbReference type="PROSITE" id="PS50112"/>
    </source>
</evidence>
<evidence type="ECO:0000313" key="8">
    <source>
        <dbReference type="Proteomes" id="UP000217736"/>
    </source>
</evidence>
<evidence type="ECO:0000259" key="6">
    <source>
        <dbReference type="PROSITE" id="PS50113"/>
    </source>
</evidence>
<dbReference type="CDD" id="cd16917">
    <property type="entry name" value="HATPase_UhpB-NarQ-NarX-like"/>
    <property type="match status" value="1"/>
</dbReference>
<protein>
    <submittedName>
        <fullName evidence="7">Histidine kinase</fullName>
    </submittedName>
</protein>
<dbReference type="GO" id="GO:0000155">
    <property type="term" value="F:phosphorelay sensor kinase activity"/>
    <property type="evidence" value="ECO:0007669"/>
    <property type="project" value="InterPro"/>
</dbReference>
<dbReference type="InterPro" id="IPR005467">
    <property type="entry name" value="His_kinase_dom"/>
</dbReference>
<dbReference type="Gene3D" id="3.30.450.20">
    <property type="entry name" value="PAS domain"/>
    <property type="match status" value="2"/>
</dbReference>
<dbReference type="KEGG" id="mshg:MSG_02814"/>
<evidence type="ECO:0000256" key="1">
    <source>
        <dbReference type="ARBA" id="ARBA00022679"/>
    </source>
</evidence>
<dbReference type="PROSITE" id="PS50112">
    <property type="entry name" value="PAS"/>
    <property type="match status" value="2"/>
</dbReference>
<gene>
    <name evidence="7" type="ORF">MSG_02814</name>
</gene>
<evidence type="ECO:0000313" key="7">
    <source>
        <dbReference type="EMBL" id="BAX92958.1"/>
    </source>
</evidence>
<dbReference type="SUPFAM" id="SSF55874">
    <property type="entry name" value="ATPase domain of HSP90 chaperone/DNA topoisomerase II/histidine kinase"/>
    <property type="match status" value="1"/>
</dbReference>
<dbReference type="InterPro" id="IPR035965">
    <property type="entry name" value="PAS-like_dom_sf"/>
</dbReference>
<dbReference type="InterPro" id="IPR011712">
    <property type="entry name" value="Sig_transdc_His_kin_sub3_dim/P"/>
</dbReference>
<feature type="domain" description="PAC" evidence="6">
    <location>
        <begin position="232"/>
        <end position="284"/>
    </location>
</feature>
<dbReference type="GO" id="GO:0046983">
    <property type="term" value="F:protein dimerization activity"/>
    <property type="evidence" value="ECO:0007669"/>
    <property type="project" value="InterPro"/>
</dbReference>
<dbReference type="Pfam" id="PF13426">
    <property type="entry name" value="PAS_9"/>
    <property type="match status" value="1"/>
</dbReference>
<dbReference type="PANTHER" id="PTHR24421:SF56">
    <property type="entry name" value="OXYGEN SENSOR HISTIDINE KINASE RESPONSE REGULATOR DOST"/>
    <property type="match status" value="1"/>
</dbReference>
<dbReference type="AlphaFoldDB" id="A0A1Z4EJ17"/>
<proteinExistence type="predicted"/>
<name>A0A1Z4EJ17_9MYCO</name>
<dbReference type="Proteomes" id="UP000217736">
    <property type="component" value="Chromosome"/>
</dbReference>
<keyword evidence="3" id="KW-0902">Two-component regulatory system</keyword>
<dbReference type="SUPFAM" id="SSF55785">
    <property type="entry name" value="PYP-like sensor domain (PAS domain)"/>
    <property type="match status" value="2"/>
</dbReference>
<dbReference type="Gene3D" id="3.30.565.10">
    <property type="entry name" value="Histidine kinase-like ATPase, C-terminal domain"/>
    <property type="match status" value="1"/>
</dbReference>
<dbReference type="InterPro" id="IPR000700">
    <property type="entry name" value="PAS-assoc_C"/>
</dbReference>
<dbReference type="InterPro" id="IPR003594">
    <property type="entry name" value="HATPase_dom"/>
</dbReference>
<dbReference type="InterPro" id="IPR000014">
    <property type="entry name" value="PAS"/>
</dbReference>
<dbReference type="CDD" id="cd00130">
    <property type="entry name" value="PAS"/>
    <property type="match status" value="2"/>
</dbReference>
<dbReference type="InterPro" id="IPR050482">
    <property type="entry name" value="Sensor_HK_TwoCompSys"/>
</dbReference>
<dbReference type="SMART" id="SM00091">
    <property type="entry name" value="PAS"/>
    <property type="match status" value="2"/>
</dbReference>
<dbReference type="InterPro" id="IPR013767">
    <property type="entry name" value="PAS_fold"/>
</dbReference>
<accession>A0A1Z4EJ17</accession>
<keyword evidence="1" id="KW-0808">Transferase</keyword>
<evidence type="ECO:0000256" key="3">
    <source>
        <dbReference type="ARBA" id="ARBA00023012"/>
    </source>
</evidence>
<dbReference type="SMART" id="SM00387">
    <property type="entry name" value="HATPase_c"/>
    <property type="match status" value="1"/>
</dbReference>
<dbReference type="Pfam" id="PF00989">
    <property type="entry name" value="PAS"/>
    <property type="match status" value="1"/>
</dbReference>
<dbReference type="PROSITE" id="PS50109">
    <property type="entry name" value="HIS_KIN"/>
    <property type="match status" value="1"/>
</dbReference>
<keyword evidence="2 7" id="KW-0418">Kinase</keyword>
<organism evidence="7 8">
    <name type="scientific">Mycobacterium shigaense</name>
    <dbReference type="NCBI Taxonomy" id="722731"/>
    <lineage>
        <taxon>Bacteria</taxon>
        <taxon>Bacillati</taxon>
        <taxon>Actinomycetota</taxon>
        <taxon>Actinomycetes</taxon>
        <taxon>Mycobacteriales</taxon>
        <taxon>Mycobacteriaceae</taxon>
        <taxon>Mycobacterium</taxon>
        <taxon>Mycobacterium simiae complex</taxon>
    </lineage>
</organism>
<evidence type="ECO:0000256" key="2">
    <source>
        <dbReference type="ARBA" id="ARBA00022777"/>
    </source>
</evidence>
<dbReference type="InterPro" id="IPR001610">
    <property type="entry name" value="PAC"/>
</dbReference>
<reference evidence="8" key="1">
    <citation type="submission" date="2017-06" db="EMBL/GenBank/DDBJ databases">
        <title>Complete Genome Sequence of Mycobacterium shigaense.</title>
        <authorList>
            <person name="Fukano H."/>
            <person name="Yoshida M."/>
            <person name="Kazumi Y."/>
            <person name="Ogura Y."/>
            <person name="Mitarai S."/>
            <person name="Hayashi T."/>
            <person name="Hoshino Y."/>
        </authorList>
    </citation>
    <scope>NUCLEOTIDE SEQUENCE [LARGE SCALE GENOMIC DNA]</scope>
    <source>
        <strain evidence="8">UN-152</strain>
    </source>
</reference>
<dbReference type="Pfam" id="PF02518">
    <property type="entry name" value="HATPase_c"/>
    <property type="match status" value="1"/>
</dbReference>
<dbReference type="GO" id="GO:0006355">
    <property type="term" value="P:regulation of DNA-templated transcription"/>
    <property type="evidence" value="ECO:0007669"/>
    <property type="project" value="InterPro"/>
</dbReference>
<feature type="domain" description="Histidine kinase" evidence="4">
    <location>
        <begin position="403"/>
        <end position="483"/>
    </location>
</feature>
<dbReference type="NCBIfam" id="TIGR00229">
    <property type="entry name" value="sensory_box"/>
    <property type="match status" value="2"/>
</dbReference>
<dbReference type="RefSeq" id="WP_232011025.1">
    <property type="nucleotide sequence ID" value="NZ_AP018164.1"/>
</dbReference>
<dbReference type="PROSITE" id="PS50113">
    <property type="entry name" value="PAC"/>
    <property type="match status" value="1"/>
</dbReference>
<dbReference type="EMBL" id="AP018164">
    <property type="protein sequence ID" value="BAX92958.1"/>
    <property type="molecule type" value="Genomic_DNA"/>
</dbReference>
<dbReference type="Pfam" id="PF07730">
    <property type="entry name" value="HisKA_3"/>
    <property type="match status" value="1"/>
</dbReference>
<evidence type="ECO:0000259" key="4">
    <source>
        <dbReference type="PROSITE" id="PS50109"/>
    </source>
</evidence>